<dbReference type="PANTHER" id="PTHR24273:SF32">
    <property type="entry name" value="HYALIN"/>
    <property type="match status" value="1"/>
</dbReference>
<evidence type="ECO:0000259" key="4">
    <source>
        <dbReference type="PROSITE" id="PS50825"/>
    </source>
</evidence>
<dbReference type="Gene3D" id="2.60.40.10">
    <property type="entry name" value="Immunoglobulins"/>
    <property type="match status" value="1"/>
</dbReference>
<protein>
    <recommendedName>
        <fullName evidence="4">HYR domain-containing protein</fullName>
    </recommendedName>
</protein>
<dbReference type="GO" id="GO:0009055">
    <property type="term" value="F:electron transfer activity"/>
    <property type="evidence" value="ECO:0007669"/>
    <property type="project" value="InterPro"/>
</dbReference>
<evidence type="ECO:0000256" key="3">
    <source>
        <dbReference type="ARBA" id="ARBA00023008"/>
    </source>
</evidence>
<dbReference type="InterPro" id="IPR000923">
    <property type="entry name" value="BlueCu_1"/>
</dbReference>
<dbReference type="PROSITE" id="PS50825">
    <property type="entry name" value="HYR"/>
    <property type="match status" value="1"/>
</dbReference>
<name>A0A382TDC2_9ZZZZ</name>
<dbReference type="AlphaFoldDB" id="A0A382TDC2"/>
<dbReference type="Pfam" id="PF02494">
    <property type="entry name" value="HYR"/>
    <property type="match status" value="2"/>
</dbReference>
<evidence type="ECO:0000313" key="5">
    <source>
        <dbReference type="EMBL" id="SVD20134.1"/>
    </source>
</evidence>
<accession>A0A382TDC2</accession>
<dbReference type="InterPro" id="IPR013783">
    <property type="entry name" value="Ig-like_fold"/>
</dbReference>
<dbReference type="EMBL" id="UINC01135776">
    <property type="protein sequence ID" value="SVD20134.1"/>
    <property type="molecule type" value="Genomic_DNA"/>
</dbReference>
<gene>
    <name evidence="5" type="ORF">METZ01_LOCUS372988</name>
</gene>
<dbReference type="Pfam" id="PF00127">
    <property type="entry name" value="Copper-bind"/>
    <property type="match status" value="1"/>
</dbReference>
<feature type="non-terminal residue" evidence="5">
    <location>
        <position position="1"/>
    </location>
</feature>
<proteinExistence type="predicted"/>
<dbReference type="InterPro" id="IPR008972">
    <property type="entry name" value="Cupredoxin"/>
</dbReference>
<keyword evidence="2" id="KW-0677">Repeat</keyword>
<sequence length="303" mass="32075">GVFDSSLIMAGGSYSHTFDTAGTYDYHCVVHPWMEGTVIVEDAPQYTVTATAYLNATSPTGRTLSVDHTTYGGFSIWKSGTKVLPTGDECTNGTCFMANHPGDSHHYDFQYSIPEDWVAGTYDVMSAFRPIWEYQFTSTITVPELPEPEAEPAPDTVLPQVLVPDDITIETDNQDGASATFNPQAIDNIDELLTPTCNYTTGSVFPVGTTTVTCTATDAAGNTGIGTFAIIVIYTPPPDTTPPTISMLSDISDSTSDQNGKIITFTVTASDDVGVTSGPTCSPFSGSVFPVGTTTVTCTATDA</sequence>
<keyword evidence="1" id="KW-0479">Metal-binding</keyword>
<dbReference type="Gene3D" id="2.60.40.420">
    <property type="entry name" value="Cupredoxins - blue copper proteins"/>
    <property type="match status" value="1"/>
</dbReference>
<feature type="domain" description="HYR" evidence="4">
    <location>
        <begin position="148"/>
        <end position="234"/>
    </location>
</feature>
<evidence type="ECO:0000256" key="1">
    <source>
        <dbReference type="ARBA" id="ARBA00022723"/>
    </source>
</evidence>
<dbReference type="GO" id="GO:0005507">
    <property type="term" value="F:copper ion binding"/>
    <property type="evidence" value="ECO:0007669"/>
    <property type="project" value="InterPro"/>
</dbReference>
<organism evidence="5">
    <name type="scientific">marine metagenome</name>
    <dbReference type="NCBI Taxonomy" id="408172"/>
    <lineage>
        <taxon>unclassified sequences</taxon>
        <taxon>metagenomes</taxon>
        <taxon>ecological metagenomes</taxon>
    </lineage>
</organism>
<dbReference type="SUPFAM" id="SSF49503">
    <property type="entry name" value="Cupredoxins"/>
    <property type="match status" value="1"/>
</dbReference>
<keyword evidence="3" id="KW-0186">Copper</keyword>
<evidence type="ECO:0000256" key="2">
    <source>
        <dbReference type="ARBA" id="ARBA00022737"/>
    </source>
</evidence>
<reference evidence="5" key="1">
    <citation type="submission" date="2018-05" db="EMBL/GenBank/DDBJ databases">
        <authorList>
            <person name="Lanie J.A."/>
            <person name="Ng W.-L."/>
            <person name="Kazmierczak K.M."/>
            <person name="Andrzejewski T.M."/>
            <person name="Davidsen T.M."/>
            <person name="Wayne K.J."/>
            <person name="Tettelin H."/>
            <person name="Glass J.I."/>
            <person name="Rusch D."/>
            <person name="Podicherti R."/>
            <person name="Tsui H.-C.T."/>
            <person name="Winkler M.E."/>
        </authorList>
    </citation>
    <scope>NUCLEOTIDE SEQUENCE</scope>
</reference>
<dbReference type="PANTHER" id="PTHR24273">
    <property type="entry name" value="FI04643P-RELATED"/>
    <property type="match status" value="1"/>
</dbReference>
<dbReference type="InterPro" id="IPR003410">
    <property type="entry name" value="HYR_dom"/>
</dbReference>
<feature type="non-terminal residue" evidence="5">
    <location>
        <position position="303"/>
    </location>
</feature>